<evidence type="ECO:0000313" key="3">
    <source>
        <dbReference type="Proteomes" id="UP001152561"/>
    </source>
</evidence>
<dbReference type="Pfam" id="PF05542">
    <property type="entry name" value="DUF760"/>
    <property type="match status" value="2"/>
</dbReference>
<evidence type="ECO:0000313" key="2">
    <source>
        <dbReference type="EMBL" id="KAJ8546296.1"/>
    </source>
</evidence>
<evidence type="ECO:0008006" key="4">
    <source>
        <dbReference type="Google" id="ProtNLM"/>
    </source>
</evidence>
<dbReference type="EMBL" id="JAJAGQ010000013">
    <property type="protein sequence ID" value="KAJ8546296.1"/>
    <property type="molecule type" value="Genomic_DNA"/>
</dbReference>
<feature type="compositionally biased region" description="Polar residues" evidence="1">
    <location>
        <begin position="176"/>
        <end position="185"/>
    </location>
</feature>
<dbReference type="Proteomes" id="UP001152561">
    <property type="component" value="Unassembled WGS sequence"/>
</dbReference>
<name>A0A9Q1LYH7_9SOLA</name>
<dbReference type="PANTHER" id="PTHR33598:SF10">
    <property type="entry name" value="SEED MATURATION-LIKE PROTEIN"/>
    <property type="match status" value="1"/>
</dbReference>
<reference evidence="3" key="1">
    <citation type="journal article" date="2023" name="Proc. Natl. Acad. Sci. U.S.A.">
        <title>Genomic and structural basis for evolution of tropane alkaloid biosynthesis.</title>
        <authorList>
            <person name="Wanga Y.-J."/>
            <person name="Taina T."/>
            <person name="Yua J.-Y."/>
            <person name="Lia J."/>
            <person name="Xua B."/>
            <person name="Chenc J."/>
            <person name="D'Auriad J.C."/>
            <person name="Huanga J.-P."/>
            <person name="Huanga S.-X."/>
        </authorList>
    </citation>
    <scope>NUCLEOTIDE SEQUENCE [LARGE SCALE GENOMIC DNA]</scope>
    <source>
        <strain evidence="3">cv. KIB-2019</strain>
    </source>
</reference>
<accession>A0A9Q1LYH7</accession>
<organism evidence="2 3">
    <name type="scientific">Anisodus acutangulus</name>
    <dbReference type="NCBI Taxonomy" id="402998"/>
    <lineage>
        <taxon>Eukaryota</taxon>
        <taxon>Viridiplantae</taxon>
        <taxon>Streptophyta</taxon>
        <taxon>Embryophyta</taxon>
        <taxon>Tracheophyta</taxon>
        <taxon>Spermatophyta</taxon>
        <taxon>Magnoliopsida</taxon>
        <taxon>eudicotyledons</taxon>
        <taxon>Gunneridae</taxon>
        <taxon>Pentapetalae</taxon>
        <taxon>asterids</taxon>
        <taxon>lamiids</taxon>
        <taxon>Solanales</taxon>
        <taxon>Solanaceae</taxon>
        <taxon>Solanoideae</taxon>
        <taxon>Hyoscyameae</taxon>
        <taxon>Anisodus</taxon>
    </lineage>
</organism>
<evidence type="ECO:0000256" key="1">
    <source>
        <dbReference type="SAM" id="MobiDB-lite"/>
    </source>
</evidence>
<sequence>MAASSSRVFLASLKPRQHPPYHLPLPFTNHLLIRPLLPSLSATGKRRSPAVNCLISGVDGGGVSDDFVSTRKSGFSSEFSVIANMLKRIEPLDTSVISKGVSDSAKDSMKQTISTMLGLLPSDQFSVTIRFSKRPLDRLIVSSIITGYTLWNAEYRISLMRNFDIPSDTLKRFNSSEENVNSGSKSEGIAGGESGVGENMSSTDSERIDIQALGNLSPEALYYIKQLEEELSSVKQELHSQQQESLQMEHINGSNNDLLEYLRSLESDMVTELSRPSSFEVEEIIKELTQNILQRFFKEDDVNIEEDPNSTGVKNCQSSDAELCDTTGTSRDYLAKLLFWCMLLGHHLRGLENRLHLSCVVGLL</sequence>
<protein>
    <recommendedName>
        <fullName evidence="4">Seed maturation-like protein</fullName>
    </recommendedName>
</protein>
<keyword evidence="3" id="KW-1185">Reference proteome</keyword>
<dbReference type="OrthoDB" id="4115at2759"/>
<dbReference type="InterPro" id="IPR008479">
    <property type="entry name" value="DUF760"/>
</dbReference>
<dbReference type="PANTHER" id="PTHR33598">
    <property type="entry name" value="OS02G0833400 PROTEIN"/>
    <property type="match status" value="1"/>
</dbReference>
<dbReference type="AlphaFoldDB" id="A0A9Q1LYH7"/>
<proteinExistence type="predicted"/>
<gene>
    <name evidence="2" type="ORF">K7X08_018879</name>
</gene>
<comment type="caution">
    <text evidence="2">The sequence shown here is derived from an EMBL/GenBank/DDBJ whole genome shotgun (WGS) entry which is preliminary data.</text>
</comment>
<feature type="region of interest" description="Disordered" evidence="1">
    <location>
        <begin position="175"/>
        <end position="203"/>
    </location>
</feature>